<proteinExistence type="predicted"/>
<keyword evidence="2" id="KW-1185">Reference proteome</keyword>
<evidence type="ECO:0000313" key="1">
    <source>
        <dbReference type="EMBL" id="GLK67194.1"/>
    </source>
</evidence>
<sequence>MLEIGRDQPYLEHWERDESDLVRCGALKLSAKGVDGFLVIAGEDFAYARGRAAPLPPGGTLLACLAGAGGHTEALALVDCEISIGRFDGGKLRVDRSSLPFREGRTLDPELDLAAGVLRTDDVTREGRPIKRVWRIAETEGDVADLAGPF</sequence>
<name>A0A9W6MUA7_9HYPH</name>
<gene>
    <name evidence="1" type="ORF">GCM10008179_08320</name>
</gene>
<comment type="caution">
    <text evidence="1">The sequence shown here is derived from an EMBL/GenBank/DDBJ whole genome shotgun (WGS) entry which is preliminary data.</text>
</comment>
<dbReference type="AlphaFoldDB" id="A0A9W6MUA7"/>
<reference evidence="1" key="2">
    <citation type="submission" date="2023-01" db="EMBL/GenBank/DDBJ databases">
        <authorList>
            <person name="Sun Q."/>
            <person name="Evtushenko L."/>
        </authorList>
    </citation>
    <scope>NUCLEOTIDE SEQUENCE</scope>
    <source>
        <strain evidence="1">VKM B-2347</strain>
    </source>
</reference>
<dbReference type="RefSeq" id="WP_271167450.1">
    <property type="nucleotide sequence ID" value="NZ_BSFI01000004.1"/>
</dbReference>
<dbReference type="EMBL" id="BSFI01000004">
    <property type="protein sequence ID" value="GLK67194.1"/>
    <property type="molecule type" value="Genomic_DNA"/>
</dbReference>
<organism evidence="1 2">
    <name type="scientific">Hansschlegelia plantiphila</name>
    <dbReference type="NCBI Taxonomy" id="374655"/>
    <lineage>
        <taxon>Bacteria</taxon>
        <taxon>Pseudomonadati</taxon>
        <taxon>Pseudomonadota</taxon>
        <taxon>Alphaproteobacteria</taxon>
        <taxon>Hyphomicrobiales</taxon>
        <taxon>Methylopilaceae</taxon>
        <taxon>Hansschlegelia</taxon>
    </lineage>
</organism>
<dbReference type="Proteomes" id="UP001143372">
    <property type="component" value="Unassembled WGS sequence"/>
</dbReference>
<accession>A0A9W6MUA7</accession>
<protein>
    <submittedName>
        <fullName evidence="1">Uncharacterized protein</fullName>
    </submittedName>
</protein>
<reference evidence="1" key="1">
    <citation type="journal article" date="2014" name="Int. J. Syst. Evol. Microbiol.">
        <title>Complete genome sequence of Corynebacterium casei LMG S-19264T (=DSM 44701T), isolated from a smear-ripened cheese.</title>
        <authorList>
            <consortium name="US DOE Joint Genome Institute (JGI-PGF)"/>
            <person name="Walter F."/>
            <person name="Albersmeier A."/>
            <person name="Kalinowski J."/>
            <person name="Ruckert C."/>
        </authorList>
    </citation>
    <scope>NUCLEOTIDE SEQUENCE</scope>
    <source>
        <strain evidence="1">VKM B-2347</strain>
    </source>
</reference>
<evidence type="ECO:0000313" key="2">
    <source>
        <dbReference type="Proteomes" id="UP001143372"/>
    </source>
</evidence>